<evidence type="ECO:0000313" key="4">
    <source>
        <dbReference type="Proteomes" id="UP000183995"/>
    </source>
</evidence>
<dbReference type="Pfam" id="PF04492">
    <property type="entry name" value="Phage_rep_O"/>
    <property type="match status" value="1"/>
</dbReference>
<evidence type="ECO:0000256" key="1">
    <source>
        <dbReference type="SAM" id="MobiDB-lite"/>
    </source>
</evidence>
<dbReference type="InterPro" id="IPR006497">
    <property type="entry name" value="Phage_lambda_VrpO_N"/>
</dbReference>
<gene>
    <name evidence="3" type="ORF">SAMN02745823_03858</name>
</gene>
<dbReference type="OrthoDB" id="1821976at2"/>
<dbReference type="STRING" id="1123282.SAMN02745823_03858"/>
<sequence length="285" mass="33032">MANPQKENGFTPIANEILDHLVKLPLNGSQWRIVGVVWRYTYGYSRKQHDISVSFLINALGLKSSQYRQVARELKKLLEMGLLVEVVKPDKNKSRGLMFQKDFDLWTDKSSGLKRLEDKLDQRDWTKNTREPLDELVHQDKQDIKANIKTNIVSNDTLSAKATDDDKQQNSSRVDYEAIREAFNSVCVSLPKVRFLTDKRRTAIKARLSDKKNPANVDIFTEVFNLVEKSDFLSGRDGKWGGCSFDWILKSENWTKILEGNYSRERSTNSKPNYTDTSRYEKQTW</sequence>
<name>A0A1M5ZK49_9FIRM</name>
<dbReference type="Gene3D" id="1.10.10.10">
    <property type="entry name" value="Winged helix-like DNA-binding domain superfamily/Winged helix DNA-binding domain"/>
    <property type="match status" value="1"/>
</dbReference>
<dbReference type="EMBL" id="FQXV01000027">
    <property type="protein sequence ID" value="SHI24725.1"/>
    <property type="molecule type" value="Genomic_DNA"/>
</dbReference>
<protein>
    <submittedName>
        <fullName evidence="3">Phage replication protein O</fullName>
    </submittedName>
</protein>
<reference evidence="3 4" key="1">
    <citation type="submission" date="2016-11" db="EMBL/GenBank/DDBJ databases">
        <authorList>
            <person name="Jaros S."/>
            <person name="Januszkiewicz K."/>
            <person name="Wedrychowicz H."/>
        </authorList>
    </citation>
    <scope>NUCLEOTIDE SEQUENCE [LARGE SCALE GENOMIC DNA]</scope>
    <source>
        <strain evidence="3 4">DSM 10068</strain>
    </source>
</reference>
<keyword evidence="4" id="KW-1185">Reference proteome</keyword>
<dbReference type="Proteomes" id="UP000183995">
    <property type="component" value="Unassembled WGS sequence"/>
</dbReference>
<evidence type="ECO:0000259" key="2">
    <source>
        <dbReference type="Pfam" id="PF04492"/>
    </source>
</evidence>
<organism evidence="3 4">
    <name type="scientific">Sporobacter termitidis DSM 10068</name>
    <dbReference type="NCBI Taxonomy" id="1123282"/>
    <lineage>
        <taxon>Bacteria</taxon>
        <taxon>Bacillati</taxon>
        <taxon>Bacillota</taxon>
        <taxon>Clostridia</taxon>
        <taxon>Eubacteriales</taxon>
        <taxon>Oscillospiraceae</taxon>
        <taxon>Sporobacter</taxon>
    </lineage>
</organism>
<accession>A0A1M5ZK49</accession>
<proteinExistence type="predicted"/>
<dbReference type="InterPro" id="IPR036388">
    <property type="entry name" value="WH-like_DNA-bd_sf"/>
</dbReference>
<dbReference type="GO" id="GO:0006260">
    <property type="term" value="P:DNA replication"/>
    <property type="evidence" value="ECO:0007669"/>
    <property type="project" value="InterPro"/>
</dbReference>
<dbReference type="RefSeq" id="WP_073083324.1">
    <property type="nucleotide sequence ID" value="NZ_FQXV01000027.1"/>
</dbReference>
<feature type="region of interest" description="Disordered" evidence="1">
    <location>
        <begin position="264"/>
        <end position="285"/>
    </location>
</feature>
<evidence type="ECO:0000313" key="3">
    <source>
        <dbReference type="EMBL" id="SHI24725.1"/>
    </source>
</evidence>
<feature type="domain" description="Bacteriophage lambda Replication protein O N-terminal" evidence="2">
    <location>
        <begin position="6"/>
        <end position="85"/>
    </location>
</feature>
<dbReference type="AlphaFoldDB" id="A0A1M5ZK49"/>